<feature type="region of interest" description="Disordered" evidence="1">
    <location>
        <begin position="209"/>
        <end position="234"/>
    </location>
</feature>
<keyword evidence="2" id="KW-0472">Membrane</keyword>
<organism evidence="3 4">
    <name type="scientific">Boudabousia tangfeifanii</name>
    <dbReference type="NCBI Taxonomy" id="1912795"/>
    <lineage>
        <taxon>Bacteria</taxon>
        <taxon>Bacillati</taxon>
        <taxon>Actinomycetota</taxon>
        <taxon>Actinomycetes</taxon>
        <taxon>Actinomycetales</taxon>
        <taxon>Actinomycetaceae</taxon>
        <taxon>Boudabousia</taxon>
    </lineage>
</organism>
<feature type="transmembrane region" description="Helical" evidence="2">
    <location>
        <begin position="565"/>
        <end position="583"/>
    </location>
</feature>
<dbReference type="KEGG" id="avu:BK816_08150"/>
<evidence type="ECO:0000256" key="1">
    <source>
        <dbReference type="SAM" id="MobiDB-lite"/>
    </source>
</evidence>
<proteinExistence type="predicted"/>
<dbReference type="Proteomes" id="UP000176288">
    <property type="component" value="Chromosome"/>
</dbReference>
<evidence type="ECO:0000313" key="4">
    <source>
        <dbReference type="Proteomes" id="UP000176288"/>
    </source>
</evidence>
<gene>
    <name evidence="3" type="ORF">BK816_08150</name>
</gene>
<evidence type="ECO:0000313" key="3">
    <source>
        <dbReference type="EMBL" id="AOZ73259.1"/>
    </source>
</evidence>
<dbReference type="STRING" id="1912795.BK816_08150"/>
<sequence>MSSPVSHSSANEQAALSYARFRPTAGRATVSVSDFDSFEQARTWLAYEPARALERFVAMARTAWLVSDAIYVDRNQLFDGICFLALGPDGFARALGLEPGQDLPLVVGCQPGQAQALTETMTLTNQSAITTASLEHPEPPRLTGETTSQILAKQFERLDRHFASAATVAWEYGRTPVADRKLPKLRAEGENPAAPALANMPGENFMPADRTVTRGDAAPESGGDLAPAPATATEGVSRETQALAQVLFDLEPRHQLPEPTTPGLFLRARLADPLFIAKARSEWAQAARTGRIVLEKWPDLSAVKDPEFWGSETGSNRQTSTQALVADLKNYLEHLPKKPEQTIFARSFVVAWAAEKIAQQELQPTEARAVIRWWSQLYENSVFAAREKEKAYLDQVARLAFTNTLLPADLALGKVGDPLSSAEREVEMRWGLRTKRRTRWEIAKARLAPKPVSTESPLRIEGEVIQAMQEMSPSQYHRLHNHPLVDRVVLQNGSSPRAWNDVILAIRDTMDDTRSWGQRLRSGIIRFTLLAIVAVILGLHDAGFLDNFFSNVAAGVLGTPKGGGIFDLVLWTLIAILVAFPYAELKEIWQMGPASMTSTMYVSTVENTRKARP</sequence>
<evidence type="ECO:0000256" key="2">
    <source>
        <dbReference type="SAM" id="Phobius"/>
    </source>
</evidence>
<dbReference type="EMBL" id="CP017812">
    <property type="protein sequence ID" value="AOZ73259.1"/>
    <property type="molecule type" value="Genomic_DNA"/>
</dbReference>
<keyword evidence="2" id="KW-1133">Transmembrane helix</keyword>
<feature type="transmembrane region" description="Helical" evidence="2">
    <location>
        <begin position="524"/>
        <end position="545"/>
    </location>
</feature>
<keyword evidence="4" id="KW-1185">Reference proteome</keyword>
<name>A0A1D9MM40_9ACTO</name>
<accession>A0A1D9MM40</accession>
<dbReference type="AlphaFoldDB" id="A0A1D9MM40"/>
<reference evidence="3 4" key="1">
    <citation type="submission" date="2016-10" db="EMBL/GenBank/DDBJ databases">
        <title>Actinomyces aegypiusis sp. nov., isolated from the Aegypius monachus in Qinghai Tibet Plateau China.</title>
        <authorList>
            <person name="Wang Y."/>
        </authorList>
    </citation>
    <scope>NUCLEOTIDE SEQUENCE [LARGE SCALE GENOMIC DNA]</scope>
    <source>
        <strain evidence="3 4">VUL4_3</strain>
    </source>
</reference>
<keyword evidence="2" id="KW-0812">Transmembrane</keyword>
<protein>
    <submittedName>
        <fullName evidence="3">Uncharacterized protein</fullName>
    </submittedName>
</protein>